<name>A0ABQ2I916_9PSEU</name>
<dbReference type="SMART" id="SM00530">
    <property type="entry name" value="HTH_XRE"/>
    <property type="match status" value="1"/>
</dbReference>
<dbReference type="Gene3D" id="1.10.260.40">
    <property type="entry name" value="lambda repressor-like DNA-binding domains"/>
    <property type="match status" value="1"/>
</dbReference>
<accession>A0ABQ2I916</accession>
<keyword evidence="3" id="KW-1185">Reference proteome</keyword>
<comment type="caution">
    <text evidence="2">The sequence shown here is derived from an EMBL/GenBank/DDBJ whole genome shotgun (WGS) entry which is preliminary data.</text>
</comment>
<dbReference type="Proteomes" id="UP000597656">
    <property type="component" value="Unassembled WGS sequence"/>
</dbReference>
<proteinExistence type="predicted"/>
<dbReference type="Pfam" id="PF13560">
    <property type="entry name" value="HTH_31"/>
    <property type="match status" value="1"/>
</dbReference>
<dbReference type="RefSeq" id="WP_189157123.1">
    <property type="nucleotide sequence ID" value="NZ_BMNC01000006.1"/>
</dbReference>
<evidence type="ECO:0000259" key="1">
    <source>
        <dbReference type="PROSITE" id="PS50943"/>
    </source>
</evidence>
<dbReference type="EMBL" id="BMNC01000006">
    <property type="protein sequence ID" value="GGN04145.1"/>
    <property type="molecule type" value="Genomic_DNA"/>
</dbReference>
<dbReference type="CDD" id="cd00093">
    <property type="entry name" value="HTH_XRE"/>
    <property type="match status" value="1"/>
</dbReference>
<dbReference type="SUPFAM" id="SSF47413">
    <property type="entry name" value="lambda repressor-like DNA-binding domains"/>
    <property type="match status" value="1"/>
</dbReference>
<organism evidence="2 3">
    <name type="scientific">Lentzea pudingi</name>
    <dbReference type="NCBI Taxonomy" id="1789439"/>
    <lineage>
        <taxon>Bacteria</taxon>
        <taxon>Bacillati</taxon>
        <taxon>Actinomycetota</taxon>
        <taxon>Actinomycetes</taxon>
        <taxon>Pseudonocardiales</taxon>
        <taxon>Pseudonocardiaceae</taxon>
        <taxon>Lentzea</taxon>
    </lineage>
</organism>
<dbReference type="InterPro" id="IPR001387">
    <property type="entry name" value="Cro/C1-type_HTH"/>
</dbReference>
<feature type="domain" description="HTH cro/C1-type" evidence="1">
    <location>
        <begin position="10"/>
        <end position="65"/>
    </location>
</feature>
<gene>
    <name evidence="2" type="ORF">GCM10011609_49210</name>
</gene>
<reference evidence="3" key="1">
    <citation type="journal article" date="2019" name="Int. J. Syst. Evol. Microbiol.">
        <title>The Global Catalogue of Microorganisms (GCM) 10K type strain sequencing project: providing services to taxonomists for standard genome sequencing and annotation.</title>
        <authorList>
            <consortium name="The Broad Institute Genomics Platform"/>
            <consortium name="The Broad Institute Genome Sequencing Center for Infectious Disease"/>
            <person name="Wu L."/>
            <person name="Ma J."/>
        </authorList>
    </citation>
    <scope>NUCLEOTIDE SEQUENCE [LARGE SCALE GENOMIC DNA]</scope>
    <source>
        <strain evidence="3">CGMCC 4.7319</strain>
    </source>
</reference>
<evidence type="ECO:0000313" key="3">
    <source>
        <dbReference type="Proteomes" id="UP000597656"/>
    </source>
</evidence>
<protein>
    <recommendedName>
        <fullName evidence="1">HTH cro/C1-type domain-containing protein</fullName>
    </recommendedName>
</protein>
<sequence length="75" mass="8549">MAQSTVGRIIQERRQQLGMTQVELAARLLRDQTWVSKVETGARQIQRLDDLRYVAEQLDIAPERFGLLPITAEVA</sequence>
<evidence type="ECO:0000313" key="2">
    <source>
        <dbReference type="EMBL" id="GGN04145.1"/>
    </source>
</evidence>
<dbReference type="PROSITE" id="PS50943">
    <property type="entry name" value="HTH_CROC1"/>
    <property type="match status" value="1"/>
</dbReference>
<dbReference type="InterPro" id="IPR010982">
    <property type="entry name" value="Lambda_DNA-bd_dom_sf"/>
</dbReference>